<evidence type="ECO:0000256" key="6">
    <source>
        <dbReference type="SAM" id="Phobius"/>
    </source>
</evidence>
<keyword evidence="4 6" id="KW-0472">Membrane</keyword>
<dbReference type="PANTHER" id="PTHR26451:SF109">
    <property type="entry name" value="ODORANT RECEPTOR-RELATED"/>
    <property type="match status" value="1"/>
</dbReference>
<evidence type="ECO:0000256" key="5">
    <source>
        <dbReference type="ARBA" id="ARBA00023224"/>
    </source>
</evidence>
<dbReference type="PROSITE" id="PS50262">
    <property type="entry name" value="G_PROTEIN_RECEP_F1_2"/>
    <property type="match status" value="1"/>
</dbReference>
<protein>
    <submittedName>
        <fullName evidence="8">Olfactory receptor 52N4</fullName>
    </submittedName>
</protein>
<dbReference type="GO" id="GO:0005549">
    <property type="term" value="F:odorant binding"/>
    <property type="evidence" value="ECO:0007669"/>
    <property type="project" value="TreeGrafter"/>
</dbReference>
<feature type="transmembrane region" description="Helical" evidence="6">
    <location>
        <begin position="20"/>
        <end position="43"/>
    </location>
</feature>
<dbReference type="Proteomes" id="UP000314294">
    <property type="component" value="Unassembled WGS sequence"/>
</dbReference>
<evidence type="ECO:0000313" key="9">
    <source>
        <dbReference type="Proteomes" id="UP000314294"/>
    </source>
</evidence>
<dbReference type="GO" id="GO:0004984">
    <property type="term" value="F:olfactory receptor activity"/>
    <property type="evidence" value="ECO:0007669"/>
    <property type="project" value="InterPro"/>
</dbReference>
<comment type="subcellular location">
    <subcellularLocation>
        <location evidence="1">Membrane</location>
        <topology evidence="1">Multi-pass membrane protein</topology>
    </subcellularLocation>
</comment>
<dbReference type="SUPFAM" id="SSF81321">
    <property type="entry name" value="Family A G protein-coupled receptor-like"/>
    <property type="match status" value="1"/>
</dbReference>
<keyword evidence="9" id="KW-1185">Reference proteome</keyword>
<dbReference type="InterPro" id="IPR052921">
    <property type="entry name" value="GPCR1_Superfamily_Member"/>
</dbReference>
<keyword evidence="3 6" id="KW-1133">Transmembrane helix</keyword>
<keyword evidence="5" id="KW-0807">Transducer</keyword>
<feature type="domain" description="G-protein coupled receptors family 1 profile" evidence="7">
    <location>
        <begin position="1"/>
        <end position="168"/>
    </location>
</feature>
<evidence type="ECO:0000256" key="3">
    <source>
        <dbReference type="ARBA" id="ARBA00022989"/>
    </source>
</evidence>
<feature type="transmembrane region" description="Helical" evidence="6">
    <location>
        <begin position="118"/>
        <end position="139"/>
    </location>
</feature>
<proteinExistence type="predicted"/>
<keyword evidence="2 6" id="KW-0812">Transmembrane</keyword>
<reference evidence="8 9" key="1">
    <citation type="submission" date="2019-03" db="EMBL/GenBank/DDBJ databases">
        <title>First draft genome of Liparis tanakae, snailfish: a comprehensive survey of snailfish specific genes.</title>
        <authorList>
            <person name="Kim W."/>
            <person name="Song I."/>
            <person name="Jeong J.-H."/>
            <person name="Kim D."/>
            <person name="Kim S."/>
            <person name="Ryu S."/>
            <person name="Song J.Y."/>
            <person name="Lee S.K."/>
        </authorList>
    </citation>
    <scope>NUCLEOTIDE SEQUENCE [LARGE SCALE GENOMIC DNA]</scope>
    <source>
        <tissue evidence="8">Muscle</tissue>
    </source>
</reference>
<dbReference type="OrthoDB" id="9615015at2759"/>
<dbReference type="EMBL" id="SRLO01000742">
    <property type="protein sequence ID" value="TNN47461.1"/>
    <property type="molecule type" value="Genomic_DNA"/>
</dbReference>
<dbReference type="PRINTS" id="PR00245">
    <property type="entry name" value="OLFACTORYR"/>
</dbReference>
<dbReference type="AlphaFoldDB" id="A0A4Z2G2H3"/>
<name>A0A4Z2G2H3_9TELE</name>
<dbReference type="InterPro" id="IPR017452">
    <property type="entry name" value="GPCR_Rhodpsn_7TM"/>
</dbReference>
<comment type="caution">
    <text evidence="8">The sequence shown here is derived from an EMBL/GenBank/DDBJ whole genome shotgun (WGS) entry which is preliminary data.</text>
</comment>
<dbReference type="Pfam" id="PF13853">
    <property type="entry name" value="7tm_4"/>
    <property type="match status" value="1"/>
</dbReference>
<evidence type="ECO:0000259" key="7">
    <source>
        <dbReference type="PROSITE" id="PS50262"/>
    </source>
</evidence>
<gene>
    <name evidence="8" type="primary">OR52N4</name>
    <name evidence="8" type="ORF">EYF80_042346</name>
</gene>
<evidence type="ECO:0000256" key="4">
    <source>
        <dbReference type="ARBA" id="ARBA00023136"/>
    </source>
</evidence>
<feature type="transmembrane region" description="Helical" evidence="6">
    <location>
        <begin position="75"/>
        <end position="97"/>
    </location>
</feature>
<sequence>MFSFKLSPLRYATIMTGRMVVTLSVSAWMAIFSLTFVLVALSVRLSRCRRAVLNPFCDNPSLFKLSCENLLVNNIYGLGYTVLGLGSSLCSVTLTYLKIAVVCLSSKSKSVNRKALQTCASHIAAYVTLLVSGFIIVILHRFPHFSDHRKLASILLHVVPPSMNAVIYGLQIKAVREKIMIIFKKNKLTVSLVK</sequence>
<evidence type="ECO:0000256" key="2">
    <source>
        <dbReference type="ARBA" id="ARBA00022692"/>
    </source>
</evidence>
<dbReference type="GO" id="GO:0007186">
    <property type="term" value="P:G protein-coupled receptor signaling pathway"/>
    <property type="evidence" value="ECO:0007669"/>
    <property type="project" value="InterPro"/>
</dbReference>
<feature type="transmembrane region" description="Helical" evidence="6">
    <location>
        <begin position="151"/>
        <end position="170"/>
    </location>
</feature>
<keyword evidence="8" id="KW-0675">Receptor</keyword>
<dbReference type="InterPro" id="IPR000725">
    <property type="entry name" value="Olfact_rcpt"/>
</dbReference>
<dbReference type="Gene3D" id="1.20.1070.10">
    <property type="entry name" value="Rhodopsin 7-helix transmembrane proteins"/>
    <property type="match status" value="1"/>
</dbReference>
<accession>A0A4Z2G2H3</accession>
<dbReference type="PANTHER" id="PTHR26451">
    <property type="entry name" value="G_PROTEIN_RECEP_F1_2 DOMAIN-CONTAINING PROTEIN"/>
    <property type="match status" value="1"/>
</dbReference>
<organism evidence="8 9">
    <name type="scientific">Liparis tanakae</name>
    <name type="common">Tanaka's snailfish</name>
    <dbReference type="NCBI Taxonomy" id="230148"/>
    <lineage>
        <taxon>Eukaryota</taxon>
        <taxon>Metazoa</taxon>
        <taxon>Chordata</taxon>
        <taxon>Craniata</taxon>
        <taxon>Vertebrata</taxon>
        <taxon>Euteleostomi</taxon>
        <taxon>Actinopterygii</taxon>
        <taxon>Neopterygii</taxon>
        <taxon>Teleostei</taxon>
        <taxon>Neoteleostei</taxon>
        <taxon>Acanthomorphata</taxon>
        <taxon>Eupercaria</taxon>
        <taxon>Perciformes</taxon>
        <taxon>Cottioidei</taxon>
        <taxon>Cottales</taxon>
        <taxon>Liparidae</taxon>
        <taxon>Liparis</taxon>
    </lineage>
</organism>
<dbReference type="GO" id="GO:0016020">
    <property type="term" value="C:membrane"/>
    <property type="evidence" value="ECO:0007669"/>
    <property type="project" value="UniProtKB-SubCell"/>
</dbReference>
<evidence type="ECO:0000313" key="8">
    <source>
        <dbReference type="EMBL" id="TNN47461.1"/>
    </source>
</evidence>
<evidence type="ECO:0000256" key="1">
    <source>
        <dbReference type="ARBA" id="ARBA00004141"/>
    </source>
</evidence>